<evidence type="ECO:0000313" key="11">
    <source>
        <dbReference type="Proteomes" id="UP000251960"/>
    </source>
</evidence>
<dbReference type="InterPro" id="IPR017930">
    <property type="entry name" value="Myb_dom"/>
</dbReference>
<gene>
    <name evidence="10" type="primary">MYB105_4</name>
    <name evidence="10" type="ORF">Zm00014a_019941</name>
</gene>
<dbReference type="FunFam" id="1.10.10.60:FF:000060">
    <property type="entry name" value="MYB transcription factor"/>
    <property type="match status" value="1"/>
</dbReference>
<evidence type="ECO:0000256" key="4">
    <source>
        <dbReference type="ARBA" id="ARBA00023125"/>
    </source>
</evidence>
<comment type="caution">
    <text evidence="10">The sequence shown here is derived from an EMBL/GenBank/DDBJ whole genome shotgun (WGS) entry which is preliminary data.</text>
</comment>
<evidence type="ECO:0000256" key="3">
    <source>
        <dbReference type="ARBA" id="ARBA00023015"/>
    </source>
</evidence>
<dbReference type="CDD" id="cd00167">
    <property type="entry name" value="SANT"/>
    <property type="match status" value="2"/>
</dbReference>
<dbReference type="PANTHER" id="PTHR45614:SF259">
    <property type="entry name" value="MYB DOMAIN PROTEIN 89-RELATED"/>
    <property type="match status" value="1"/>
</dbReference>
<comment type="subcellular location">
    <subcellularLocation>
        <location evidence="1">Nucleus</location>
    </subcellularLocation>
</comment>
<dbReference type="AlphaFoldDB" id="A0A3L6FMS6"/>
<dbReference type="PANTHER" id="PTHR45614">
    <property type="entry name" value="MYB PROTEIN-RELATED"/>
    <property type="match status" value="1"/>
</dbReference>
<evidence type="ECO:0000313" key="10">
    <source>
        <dbReference type="EMBL" id="PWZ34439.1"/>
    </source>
</evidence>
<dbReference type="SMART" id="SM00717">
    <property type="entry name" value="SANT"/>
    <property type="match status" value="2"/>
</dbReference>
<dbReference type="Proteomes" id="UP000251960">
    <property type="component" value="Chromosome 3"/>
</dbReference>
<keyword evidence="6" id="KW-0539">Nucleus</keyword>
<evidence type="ECO:0000256" key="7">
    <source>
        <dbReference type="SAM" id="MobiDB-lite"/>
    </source>
</evidence>
<keyword evidence="4" id="KW-0238">DNA-binding</keyword>
<proteinExistence type="predicted"/>
<keyword evidence="2" id="KW-0677">Repeat</keyword>
<feature type="compositionally biased region" description="Low complexity" evidence="7">
    <location>
        <begin position="185"/>
        <end position="198"/>
    </location>
</feature>
<dbReference type="EMBL" id="NCVQ01000004">
    <property type="protein sequence ID" value="PWZ34439.1"/>
    <property type="molecule type" value="Genomic_DNA"/>
</dbReference>
<feature type="domain" description="Myb-like" evidence="8">
    <location>
        <begin position="78"/>
        <end position="128"/>
    </location>
</feature>
<name>A0A3L6FMS6_MAIZE</name>
<sequence>MAAPPVAAALSALHEAQETHGHDDSRAGHARGHWRPAEDAKLKDLVALYGPKNWNLIASKLHGRSGKSCRLRWFNQLDPRVNRRPFSAAEEQRLVAAHRAHGNKWALIARLFPGRTDNAVKNHWHVLTARRQRERTGAPPRRRKPSSSSPAAHHHRAPSPLPFCAGKATRPRSCGDGDGDGGGSDESASSTSSGTDLSSLGSVCAGAVPCFHFHRRRQSQSSCDGTTCACLLGSSSASPLLRCIMLRSVPSPAAASDGGGCGKLAALPFFDFLGVGAT</sequence>
<evidence type="ECO:0000256" key="2">
    <source>
        <dbReference type="ARBA" id="ARBA00022737"/>
    </source>
</evidence>
<feature type="domain" description="HTH myb-type" evidence="9">
    <location>
        <begin position="26"/>
        <end position="77"/>
    </location>
</feature>
<evidence type="ECO:0000259" key="8">
    <source>
        <dbReference type="PROSITE" id="PS50090"/>
    </source>
</evidence>
<evidence type="ECO:0000256" key="5">
    <source>
        <dbReference type="ARBA" id="ARBA00023163"/>
    </source>
</evidence>
<reference evidence="10 11" key="1">
    <citation type="journal article" date="2018" name="Nat. Genet.">
        <title>Extensive intraspecific gene order and gene structural variations between Mo17 and other maize genomes.</title>
        <authorList>
            <person name="Sun S."/>
            <person name="Zhou Y."/>
            <person name="Chen J."/>
            <person name="Shi J."/>
            <person name="Zhao H."/>
            <person name="Zhao H."/>
            <person name="Song W."/>
            <person name="Zhang M."/>
            <person name="Cui Y."/>
            <person name="Dong X."/>
            <person name="Liu H."/>
            <person name="Ma X."/>
            <person name="Jiao Y."/>
            <person name="Wang B."/>
            <person name="Wei X."/>
            <person name="Stein J.C."/>
            <person name="Glaubitz J.C."/>
            <person name="Lu F."/>
            <person name="Yu G."/>
            <person name="Liang C."/>
            <person name="Fengler K."/>
            <person name="Li B."/>
            <person name="Rafalski A."/>
            <person name="Schnable P.S."/>
            <person name="Ware D.H."/>
            <person name="Buckler E.S."/>
            <person name="Lai J."/>
        </authorList>
    </citation>
    <scope>NUCLEOTIDE SEQUENCE [LARGE SCALE GENOMIC DNA]</scope>
    <source>
        <strain evidence="11">cv. Missouri 17</strain>
        <tissue evidence="10">Seedling</tissue>
    </source>
</reference>
<evidence type="ECO:0000256" key="1">
    <source>
        <dbReference type="ARBA" id="ARBA00004123"/>
    </source>
</evidence>
<accession>A0A3L6FMS6</accession>
<evidence type="ECO:0000259" key="9">
    <source>
        <dbReference type="PROSITE" id="PS51294"/>
    </source>
</evidence>
<dbReference type="SUPFAM" id="SSF46689">
    <property type="entry name" value="Homeodomain-like"/>
    <property type="match status" value="1"/>
</dbReference>
<dbReference type="InterPro" id="IPR009057">
    <property type="entry name" value="Homeodomain-like_sf"/>
</dbReference>
<evidence type="ECO:0000256" key="6">
    <source>
        <dbReference type="ARBA" id="ARBA00023242"/>
    </source>
</evidence>
<dbReference type="Pfam" id="PF00249">
    <property type="entry name" value="Myb_DNA-binding"/>
    <property type="match status" value="2"/>
</dbReference>
<dbReference type="InterPro" id="IPR050560">
    <property type="entry name" value="MYB_TF"/>
</dbReference>
<dbReference type="GO" id="GO:0003677">
    <property type="term" value="F:DNA binding"/>
    <property type="evidence" value="ECO:0007669"/>
    <property type="project" value="UniProtKB-KW"/>
</dbReference>
<keyword evidence="3" id="KW-0805">Transcription regulation</keyword>
<dbReference type="PROSITE" id="PS51294">
    <property type="entry name" value="HTH_MYB"/>
    <property type="match status" value="2"/>
</dbReference>
<dbReference type="Gene3D" id="1.10.10.60">
    <property type="entry name" value="Homeodomain-like"/>
    <property type="match status" value="2"/>
</dbReference>
<feature type="domain" description="Myb-like" evidence="8">
    <location>
        <begin position="26"/>
        <end position="77"/>
    </location>
</feature>
<dbReference type="PROSITE" id="PS50090">
    <property type="entry name" value="MYB_LIKE"/>
    <property type="match status" value="2"/>
</dbReference>
<keyword evidence="5" id="KW-0804">Transcription</keyword>
<dbReference type="GO" id="GO:0005634">
    <property type="term" value="C:nucleus"/>
    <property type="evidence" value="ECO:0007669"/>
    <property type="project" value="UniProtKB-SubCell"/>
</dbReference>
<feature type="region of interest" description="Disordered" evidence="7">
    <location>
        <begin position="127"/>
        <end position="198"/>
    </location>
</feature>
<feature type="domain" description="HTH myb-type" evidence="9">
    <location>
        <begin position="78"/>
        <end position="132"/>
    </location>
</feature>
<organism evidence="10 11">
    <name type="scientific">Zea mays</name>
    <name type="common">Maize</name>
    <dbReference type="NCBI Taxonomy" id="4577"/>
    <lineage>
        <taxon>Eukaryota</taxon>
        <taxon>Viridiplantae</taxon>
        <taxon>Streptophyta</taxon>
        <taxon>Embryophyta</taxon>
        <taxon>Tracheophyta</taxon>
        <taxon>Spermatophyta</taxon>
        <taxon>Magnoliopsida</taxon>
        <taxon>Liliopsida</taxon>
        <taxon>Poales</taxon>
        <taxon>Poaceae</taxon>
        <taxon>PACMAD clade</taxon>
        <taxon>Panicoideae</taxon>
        <taxon>Andropogonodae</taxon>
        <taxon>Andropogoneae</taxon>
        <taxon>Tripsacinae</taxon>
        <taxon>Zea</taxon>
    </lineage>
</organism>
<protein>
    <submittedName>
        <fullName evidence="10">Transcription factor MYB105</fullName>
    </submittedName>
</protein>
<dbReference type="InterPro" id="IPR001005">
    <property type="entry name" value="SANT/Myb"/>
</dbReference>